<dbReference type="Proteomes" id="UP001196413">
    <property type="component" value="Unassembled WGS sequence"/>
</dbReference>
<evidence type="ECO:0000313" key="1">
    <source>
        <dbReference type="EMBL" id="KAJ1356046.1"/>
    </source>
</evidence>
<dbReference type="AlphaFoldDB" id="A0AAD5MUU4"/>
<accession>A0AAD5MUU4</accession>
<sequence length="89" mass="9755">MAKQASTVHLGKAHAPETVTDVLEEQGRRAGLFPTVISGISSQLTVRVSYNALQCDNVLVNPNAQNMQILGWCLILFLDSNTSHDPYMK</sequence>
<organism evidence="1 2">
    <name type="scientific">Parelaphostrongylus tenuis</name>
    <name type="common">Meningeal worm</name>
    <dbReference type="NCBI Taxonomy" id="148309"/>
    <lineage>
        <taxon>Eukaryota</taxon>
        <taxon>Metazoa</taxon>
        <taxon>Ecdysozoa</taxon>
        <taxon>Nematoda</taxon>
        <taxon>Chromadorea</taxon>
        <taxon>Rhabditida</taxon>
        <taxon>Rhabditina</taxon>
        <taxon>Rhabditomorpha</taxon>
        <taxon>Strongyloidea</taxon>
        <taxon>Metastrongylidae</taxon>
        <taxon>Parelaphostrongylus</taxon>
    </lineage>
</organism>
<evidence type="ECO:0000313" key="2">
    <source>
        <dbReference type="Proteomes" id="UP001196413"/>
    </source>
</evidence>
<keyword evidence="2" id="KW-1185">Reference proteome</keyword>
<gene>
    <name evidence="1" type="ORF">KIN20_013665</name>
</gene>
<dbReference type="EMBL" id="JAHQIW010002669">
    <property type="protein sequence ID" value="KAJ1356046.1"/>
    <property type="molecule type" value="Genomic_DNA"/>
</dbReference>
<protein>
    <submittedName>
        <fullName evidence="1">Uncharacterized protein</fullName>
    </submittedName>
</protein>
<reference evidence="1" key="1">
    <citation type="submission" date="2021-06" db="EMBL/GenBank/DDBJ databases">
        <title>Parelaphostrongylus tenuis whole genome reference sequence.</title>
        <authorList>
            <person name="Garwood T.J."/>
            <person name="Larsen P.A."/>
            <person name="Fountain-Jones N.M."/>
            <person name="Garbe J.R."/>
            <person name="Macchietto M.G."/>
            <person name="Kania S.A."/>
            <person name="Gerhold R.W."/>
            <person name="Richards J.E."/>
            <person name="Wolf T.M."/>
        </authorList>
    </citation>
    <scope>NUCLEOTIDE SEQUENCE</scope>
    <source>
        <strain evidence="1">MNPRO001-30</strain>
        <tissue evidence="1">Meninges</tissue>
    </source>
</reference>
<comment type="caution">
    <text evidence="1">The sequence shown here is derived from an EMBL/GenBank/DDBJ whole genome shotgun (WGS) entry which is preliminary data.</text>
</comment>
<proteinExistence type="predicted"/>
<name>A0AAD5MUU4_PARTN</name>